<dbReference type="InterPro" id="IPR002104">
    <property type="entry name" value="Integrase_catalytic"/>
</dbReference>
<keyword evidence="2" id="KW-0233">DNA recombination</keyword>
<dbReference type="RefSeq" id="WP_343795091.1">
    <property type="nucleotide sequence ID" value="NZ_BAAAGF010000001.1"/>
</dbReference>
<dbReference type="Gene3D" id="1.10.150.130">
    <property type="match status" value="1"/>
</dbReference>
<keyword evidence="1" id="KW-0238">DNA-binding</keyword>
<feature type="domain" description="Phage integrase SAM-like" evidence="4">
    <location>
        <begin position="108"/>
        <end position="198"/>
    </location>
</feature>
<evidence type="ECO:0000256" key="1">
    <source>
        <dbReference type="ARBA" id="ARBA00023125"/>
    </source>
</evidence>
<dbReference type="InterPro" id="IPR013762">
    <property type="entry name" value="Integrase-like_cat_sf"/>
</dbReference>
<reference evidence="6" key="1">
    <citation type="journal article" date="2019" name="Int. J. Syst. Evol. Microbiol.">
        <title>The Global Catalogue of Microorganisms (GCM) 10K type strain sequencing project: providing services to taxonomists for standard genome sequencing and annotation.</title>
        <authorList>
            <consortium name="The Broad Institute Genomics Platform"/>
            <consortium name="The Broad Institute Genome Sequencing Center for Infectious Disease"/>
            <person name="Wu L."/>
            <person name="Ma J."/>
        </authorList>
    </citation>
    <scope>NUCLEOTIDE SEQUENCE [LARGE SCALE GENOMIC DNA]</scope>
    <source>
        <strain evidence="6">JCM 15976</strain>
    </source>
</reference>
<dbReference type="InterPro" id="IPR025269">
    <property type="entry name" value="SAM-like_dom"/>
</dbReference>
<organism evidence="5 6">
    <name type="scientific">Gaetbulibacter jejuensis</name>
    <dbReference type="NCBI Taxonomy" id="584607"/>
    <lineage>
        <taxon>Bacteria</taxon>
        <taxon>Pseudomonadati</taxon>
        <taxon>Bacteroidota</taxon>
        <taxon>Flavobacteriia</taxon>
        <taxon>Flavobacteriales</taxon>
        <taxon>Flavobacteriaceae</taxon>
        <taxon>Gaetbulibacter</taxon>
    </lineage>
</organism>
<name>A0ABN1JCV3_9FLAO</name>
<feature type="domain" description="Tyr recombinase" evidence="3">
    <location>
        <begin position="219"/>
        <end position="401"/>
    </location>
</feature>
<evidence type="ECO:0000313" key="6">
    <source>
        <dbReference type="Proteomes" id="UP001500736"/>
    </source>
</evidence>
<evidence type="ECO:0000313" key="5">
    <source>
        <dbReference type="EMBL" id="GAA0735892.1"/>
    </source>
</evidence>
<accession>A0ABN1JCV3</accession>
<dbReference type="Gene3D" id="1.10.443.10">
    <property type="entry name" value="Intergrase catalytic core"/>
    <property type="match status" value="1"/>
</dbReference>
<protein>
    <submittedName>
        <fullName evidence="5">Phage integrase SAM-like domain-containing protein</fullName>
    </submittedName>
</protein>
<dbReference type="InterPro" id="IPR011010">
    <property type="entry name" value="DNA_brk_join_enz"/>
</dbReference>
<comment type="caution">
    <text evidence="5">The sequence shown here is derived from an EMBL/GenBank/DDBJ whole genome shotgun (WGS) entry which is preliminary data.</text>
</comment>
<dbReference type="Proteomes" id="UP001500736">
    <property type="component" value="Unassembled WGS sequence"/>
</dbReference>
<evidence type="ECO:0000256" key="2">
    <source>
        <dbReference type="ARBA" id="ARBA00023172"/>
    </source>
</evidence>
<dbReference type="InterPro" id="IPR010998">
    <property type="entry name" value="Integrase_recombinase_N"/>
</dbReference>
<dbReference type="Pfam" id="PF00589">
    <property type="entry name" value="Phage_integrase"/>
    <property type="match status" value="1"/>
</dbReference>
<gene>
    <name evidence="5" type="ORF">GCM10009431_01200</name>
</gene>
<proteinExistence type="predicted"/>
<dbReference type="EMBL" id="BAAAGF010000001">
    <property type="protein sequence ID" value="GAA0735892.1"/>
    <property type="molecule type" value="Genomic_DNA"/>
</dbReference>
<dbReference type="SUPFAM" id="SSF56349">
    <property type="entry name" value="DNA breaking-rejoining enzymes"/>
    <property type="match status" value="1"/>
</dbReference>
<sequence length="418" mass="49908">MARLYFLYRSKKESAYLKVRLQLNSNREQFEATTKIRSLKSAWAKKRNLSAEEKNSLTQFNVKRKPLEDYIYKRYEEELPDATNRQWLKNVVNEYYEDKKPNRLAPENLVEFIDYYIDCRKEEKDIKERQVMRINTTKNKLIRLQKEYNTVFRIKDVNEDFKTKYIQFSTKHGYSLNTQSRELDRIKTFCRNASKKGVEVYAGFNDLKIKAEKTPKIYLTTDEIEEIKKVELEQDYLNNARNWLLISIYTGQRISDFMRFTKDMIVKDENKRSFIKFEQRKTGKDMYIPISKELKQLLSTLNDDFPRPISDQKYNDYIKIVCKEAKINQLVSGKKRVCIAEEGKKPTKNDFRNVLGDFPKWELVSSHIGRRTFATNNYGKIPTPYLIYITGHHSEAQFLNYIVLPDYEKAAQAFDYFN</sequence>
<dbReference type="Pfam" id="PF13102">
    <property type="entry name" value="Phage_int_SAM_5"/>
    <property type="match status" value="1"/>
</dbReference>
<evidence type="ECO:0000259" key="3">
    <source>
        <dbReference type="Pfam" id="PF00589"/>
    </source>
</evidence>
<keyword evidence="6" id="KW-1185">Reference proteome</keyword>
<evidence type="ECO:0000259" key="4">
    <source>
        <dbReference type="Pfam" id="PF13102"/>
    </source>
</evidence>